<evidence type="ECO:0000313" key="2">
    <source>
        <dbReference type="EMBL" id="ABL69336.1"/>
    </source>
</evidence>
<feature type="transmembrane region" description="Helical" evidence="1">
    <location>
        <begin position="47"/>
        <end position="70"/>
    </location>
</feature>
<dbReference type="STRING" id="318586.Pden_1231"/>
<accession>A1B1E2</accession>
<dbReference type="AlphaFoldDB" id="A1B1E2"/>
<dbReference type="HOGENOM" id="CLU_1729616_0_0_5"/>
<dbReference type="KEGG" id="pde:Pden_1231"/>
<evidence type="ECO:0000256" key="1">
    <source>
        <dbReference type="SAM" id="Phobius"/>
    </source>
</evidence>
<keyword evidence="1" id="KW-0812">Transmembrane</keyword>
<feature type="transmembrane region" description="Helical" evidence="1">
    <location>
        <begin position="111"/>
        <end position="131"/>
    </location>
</feature>
<protein>
    <submittedName>
        <fullName evidence="2">Uncharacterized protein</fullName>
    </submittedName>
</protein>
<organism evidence="2 3">
    <name type="scientific">Paracoccus denitrificans (strain Pd 1222)</name>
    <dbReference type="NCBI Taxonomy" id="318586"/>
    <lineage>
        <taxon>Bacteria</taxon>
        <taxon>Pseudomonadati</taxon>
        <taxon>Pseudomonadota</taxon>
        <taxon>Alphaproteobacteria</taxon>
        <taxon>Rhodobacterales</taxon>
        <taxon>Paracoccaceae</taxon>
        <taxon>Paracoccus</taxon>
    </lineage>
</organism>
<gene>
    <name evidence="2" type="ordered locus">Pden_1231</name>
</gene>
<dbReference type="EnsemblBacteria" id="ABL69336">
    <property type="protein sequence ID" value="ABL69336"/>
    <property type="gene ID" value="Pden_1231"/>
</dbReference>
<keyword evidence="1" id="KW-1133">Transmembrane helix</keyword>
<reference evidence="3" key="1">
    <citation type="submission" date="2006-12" db="EMBL/GenBank/DDBJ databases">
        <title>Complete sequence of chromosome 1 of Paracoccus denitrificans PD1222.</title>
        <authorList>
            <person name="Copeland A."/>
            <person name="Lucas S."/>
            <person name="Lapidus A."/>
            <person name="Barry K."/>
            <person name="Detter J.C."/>
            <person name="Glavina del Rio T."/>
            <person name="Hammon N."/>
            <person name="Israni S."/>
            <person name="Dalin E."/>
            <person name="Tice H."/>
            <person name="Pitluck S."/>
            <person name="Munk A.C."/>
            <person name="Brettin T."/>
            <person name="Bruce D."/>
            <person name="Han C."/>
            <person name="Tapia R."/>
            <person name="Gilna P."/>
            <person name="Schmutz J."/>
            <person name="Larimer F."/>
            <person name="Land M."/>
            <person name="Hauser L."/>
            <person name="Kyrpides N."/>
            <person name="Lykidis A."/>
            <person name="Spiro S."/>
            <person name="Richardson D.J."/>
            <person name="Moir J.W.B."/>
            <person name="Ferguson S.J."/>
            <person name="van Spanning R.J.M."/>
            <person name="Richardson P."/>
        </authorList>
    </citation>
    <scope>NUCLEOTIDE SEQUENCE [LARGE SCALE GENOMIC DNA]</scope>
    <source>
        <strain evidence="3">Pd 1222</strain>
    </source>
</reference>
<proteinExistence type="predicted"/>
<evidence type="ECO:0000313" key="3">
    <source>
        <dbReference type="Proteomes" id="UP000000361"/>
    </source>
</evidence>
<dbReference type="GeneID" id="93452444"/>
<dbReference type="EMBL" id="CP000489">
    <property type="protein sequence ID" value="ABL69336.1"/>
    <property type="molecule type" value="Genomic_DNA"/>
</dbReference>
<dbReference type="RefSeq" id="WP_011747554.1">
    <property type="nucleotide sequence ID" value="NC_008686.1"/>
</dbReference>
<keyword evidence="1" id="KW-0472">Membrane</keyword>
<sequence length="151" mass="15196">MFRHLFMKGVLFTRRHLVLVLTFLIFSLLWDAALVEQGSGGWVIGGAASGAAVGGFVGWLVGGVGVVAMGTGIGIPAIAVIGLGALFGGAVGGGTAGSIGALLAGEIIDPVILAMVFCMSLGASVIILRLVNGTRTAISSLRGRLFGKKES</sequence>
<name>A1B1E2_PARDP</name>
<dbReference type="Proteomes" id="UP000000361">
    <property type="component" value="Chromosome 1"/>
</dbReference>
<feature type="transmembrane region" description="Helical" evidence="1">
    <location>
        <begin position="77"/>
        <end position="105"/>
    </location>
</feature>
<keyword evidence="3" id="KW-1185">Reference proteome</keyword>